<dbReference type="CDD" id="cd00167">
    <property type="entry name" value="SANT"/>
    <property type="match status" value="2"/>
</dbReference>
<keyword evidence="3" id="KW-0238">DNA-binding</keyword>
<protein>
    <submittedName>
        <fullName evidence="7">Transcription factor MYB3-like</fullName>
    </submittedName>
</protein>
<dbReference type="KEGG" id="nnu:104590353"/>
<dbReference type="OMA" id="DRSRDEC"/>
<dbReference type="GO" id="GO:0005634">
    <property type="term" value="C:nucleus"/>
    <property type="evidence" value="ECO:0007669"/>
    <property type="project" value="UniProtKB-SubCell"/>
</dbReference>
<dbReference type="OrthoDB" id="2143914at2759"/>
<dbReference type="STRING" id="4432.A0A1U7ZGL6"/>
<evidence type="ECO:0000256" key="3">
    <source>
        <dbReference type="ARBA" id="ARBA00023125"/>
    </source>
</evidence>
<keyword evidence="4" id="KW-0539">Nucleus</keyword>
<name>A0A1U7ZGL6_NELNU</name>
<dbReference type="Proteomes" id="UP000189703">
    <property type="component" value="Unplaced"/>
</dbReference>
<reference evidence="7" key="1">
    <citation type="submission" date="2025-08" db="UniProtKB">
        <authorList>
            <consortium name="RefSeq"/>
        </authorList>
    </citation>
    <scope>IDENTIFICATION</scope>
</reference>
<accession>A0A1U7ZGL6</accession>
<evidence type="ECO:0000256" key="4">
    <source>
        <dbReference type="ARBA" id="ARBA00023242"/>
    </source>
</evidence>
<evidence type="ECO:0000313" key="6">
    <source>
        <dbReference type="Proteomes" id="UP000189703"/>
    </source>
</evidence>
<feature type="compositionally biased region" description="Polar residues" evidence="5">
    <location>
        <begin position="208"/>
        <end position="217"/>
    </location>
</feature>
<evidence type="ECO:0000256" key="2">
    <source>
        <dbReference type="ARBA" id="ARBA00022737"/>
    </source>
</evidence>
<dbReference type="InterPro" id="IPR009057">
    <property type="entry name" value="Homeodomain-like_sf"/>
</dbReference>
<dbReference type="PANTHER" id="PTHR10641:SF1103">
    <property type="entry name" value="TRANSCRIPTION FACTOR MYB72"/>
    <property type="match status" value="1"/>
</dbReference>
<dbReference type="Gene3D" id="1.10.10.60">
    <property type="entry name" value="Homeodomain-like"/>
    <property type="match status" value="2"/>
</dbReference>
<organism evidence="6 7">
    <name type="scientific">Nelumbo nucifera</name>
    <name type="common">Sacred lotus</name>
    <dbReference type="NCBI Taxonomy" id="4432"/>
    <lineage>
        <taxon>Eukaryota</taxon>
        <taxon>Viridiplantae</taxon>
        <taxon>Streptophyta</taxon>
        <taxon>Embryophyta</taxon>
        <taxon>Tracheophyta</taxon>
        <taxon>Spermatophyta</taxon>
        <taxon>Magnoliopsida</taxon>
        <taxon>Proteales</taxon>
        <taxon>Nelumbonaceae</taxon>
        <taxon>Nelumbo</taxon>
    </lineage>
</organism>
<dbReference type="RefSeq" id="XP_010247284.1">
    <property type="nucleotide sequence ID" value="XM_010248982.2"/>
</dbReference>
<dbReference type="FunCoup" id="A0A1U7ZGL6">
    <property type="interactions" value="38"/>
</dbReference>
<gene>
    <name evidence="7" type="primary">LOC104590353</name>
</gene>
<comment type="subcellular location">
    <subcellularLocation>
        <location evidence="1">Nucleus</location>
    </subcellularLocation>
</comment>
<evidence type="ECO:0000313" key="7">
    <source>
        <dbReference type="RefSeq" id="XP_010247284.1"/>
    </source>
</evidence>
<evidence type="ECO:0000256" key="5">
    <source>
        <dbReference type="SAM" id="MobiDB-lite"/>
    </source>
</evidence>
<dbReference type="Pfam" id="PF00249">
    <property type="entry name" value="Myb_DNA-binding"/>
    <property type="match status" value="2"/>
</dbReference>
<dbReference type="PANTHER" id="PTHR10641">
    <property type="entry name" value="MYB FAMILY TRANSCRIPTION FACTOR"/>
    <property type="match status" value="1"/>
</dbReference>
<dbReference type="InterPro" id="IPR001005">
    <property type="entry name" value="SANT/Myb"/>
</dbReference>
<dbReference type="InterPro" id="IPR017930">
    <property type="entry name" value="Myb_dom"/>
</dbReference>
<dbReference type="PROSITE" id="PS50090">
    <property type="entry name" value="MYB_LIKE"/>
    <property type="match status" value="2"/>
</dbReference>
<dbReference type="SUPFAM" id="SSF46689">
    <property type="entry name" value="Homeodomain-like"/>
    <property type="match status" value="1"/>
</dbReference>
<keyword evidence="6" id="KW-1185">Reference proteome</keyword>
<evidence type="ECO:0000256" key="1">
    <source>
        <dbReference type="ARBA" id="ARBA00004123"/>
    </source>
</evidence>
<dbReference type="GO" id="GO:0003677">
    <property type="term" value="F:DNA binding"/>
    <property type="evidence" value="ECO:0007669"/>
    <property type="project" value="UniProtKB-KW"/>
</dbReference>
<dbReference type="InterPro" id="IPR015495">
    <property type="entry name" value="Myb_TF_plants"/>
</dbReference>
<keyword evidence="2" id="KW-0677">Repeat</keyword>
<dbReference type="GeneID" id="104590353"/>
<dbReference type="SMART" id="SM00717">
    <property type="entry name" value="SANT"/>
    <property type="match status" value="2"/>
</dbReference>
<dbReference type="PROSITE" id="PS51294">
    <property type="entry name" value="HTH_MYB"/>
    <property type="match status" value="2"/>
</dbReference>
<dbReference type="AlphaFoldDB" id="A0A1U7ZGL6"/>
<sequence length="340" mass="38579">MGRGRTPCCDKTGLKKGPWTPAEDMKLIAFIQRHGHENWRALPKQAGLLRCGKSCRLRWTNYLRPDIKRGNFTVEEEEIIIKLHELLGNKWSKIASHLPGRTDNEIKNVWNTHLKKRLVPKAPKILEELVEKQGPPVEVSPTEWKKDVLDALLDDKIGIEIENRMVQEVDRSRDECQKLSPSTSSSSCGSCVSDSNQIDASGREGQAYPQSESGGRLCETQSTLQEVNKNEQTEERLEIPFEPNLDFWEVFDDYPCLLTSSVPMCGVESNQHSEGCKKEVESMRWVSYLENELGLHETTEEVFQPQVSNSSCEEILLKTEVDPVATYFQMSPSSPLNFGL</sequence>
<dbReference type="eggNOG" id="KOG0048">
    <property type="taxonomic scope" value="Eukaryota"/>
</dbReference>
<feature type="region of interest" description="Disordered" evidence="5">
    <location>
        <begin position="172"/>
        <end position="217"/>
    </location>
</feature>
<proteinExistence type="predicted"/>
<feature type="compositionally biased region" description="Low complexity" evidence="5">
    <location>
        <begin position="180"/>
        <end position="195"/>
    </location>
</feature>
<dbReference type="FunFam" id="1.10.10.60:FF:000001">
    <property type="entry name" value="MYB-related transcription factor"/>
    <property type="match status" value="1"/>
</dbReference>